<evidence type="ECO:0000256" key="1">
    <source>
        <dbReference type="ARBA" id="ARBA00022801"/>
    </source>
</evidence>
<comment type="caution">
    <text evidence="7">The sequence shown here is derived from an EMBL/GenBank/DDBJ whole genome shotgun (WGS) entry which is preliminary data.</text>
</comment>
<keyword evidence="3 7" id="KW-0645">Protease</keyword>
<keyword evidence="4" id="KW-0732">Signal</keyword>
<name>A0A1C3ERJ3_9GAMM</name>
<dbReference type="Pfam" id="PF02839">
    <property type="entry name" value="CBM_5_12"/>
    <property type="match status" value="1"/>
</dbReference>
<feature type="domain" description="PKD" evidence="5">
    <location>
        <begin position="265"/>
        <end position="345"/>
    </location>
</feature>
<dbReference type="Proteomes" id="UP000094936">
    <property type="component" value="Unassembled WGS sequence"/>
</dbReference>
<dbReference type="CDD" id="cd12215">
    <property type="entry name" value="ChiC_BD"/>
    <property type="match status" value="2"/>
</dbReference>
<evidence type="ECO:0000313" key="8">
    <source>
        <dbReference type="Proteomes" id="UP000094936"/>
    </source>
</evidence>
<keyword evidence="1 3" id="KW-0378">Hydrolase</keyword>
<keyword evidence="2" id="KW-1015">Disulfide bond</keyword>
<accession>A0A1C3ERJ3</accession>
<dbReference type="CDD" id="cd00190">
    <property type="entry name" value="Tryp_SPc"/>
    <property type="match status" value="1"/>
</dbReference>
<dbReference type="InterPro" id="IPR009003">
    <property type="entry name" value="Peptidase_S1_PA"/>
</dbReference>
<dbReference type="PRINTS" id="PR00722">
    <property type="entry name" value="CHYMOTRYPSIN"/>
</dbReference>
<reference evidence="7 8" key="1">
    <citation type="submission" date="2016-05" db="EMBL/GenBank/DDBJ databases">
        <title>Genomic Taxonomy of the Vibrionaceae.</title>
        <authorList>
            <person name="Gomez-Gil B."/>
            <person name="Enciso-Ibarra J."/>
        </authorList>
    </citation>
    <scope>NUCLEOTIDE SEQUENCE [LARGE SCALE GENOMIC DNA]</scope>
    <source>
        <strain evidence="7 8">CAIM 1920</strain>
    </source>
</reference>
<dbReference type="SUPFAM" id="SSF49299">
    <property type="entry name" value="PKD domain"/>
    <property type="match status" value="2"/>
</dbReference>
<dbReference type="GO" id="GO:0030246">
    <property type="term" value="F:carbohydrate binding"/>
    <property type="evidence" value="ECO:0007669"/>
    <property type="project" value="InterPro"/>
</dbReference>
<dbReference type="PROSITE" id="PS00135">
    <property type="entry name" value="TRYPSIN_SER"/>
    <property type="match status" value="1"/>
</dbReference>
<dbReference type="AlphaFoldDB" id="A0A1C3ERJ3"/>
<evidence type="ECO:0000256" key="4">
    <source>
        <dbReference type="SAM" id="SignalP"/>
    </source>
</evidence>
<keyword evidence="8" id="KW-1185">Reference proteome</keyword>
<dbReference type="InterPro" id="IPR001314">
    <property type="entry name" value="Peptidase_S1A"/>
</dbReference>
<protein>
    <submittedName>
        <fullName evidence="7">Serine protease</fullName>
    </submittedName>
</protein>
<dbReference type="SMART" id="SM00089">
    <property type="entry name" value="PKD"/>
    <property type="match status" value="2"/>
</dbReference>
<evidence type="ECO:0000256" key="3">
    <source>
        <dbReference type="RuleBase" id="RU363034"/>
    </source>
</evidence>
<dbReference type="Pfam" id="PF18911">
    <property type="entry name" value="PKD_4"/>
    <property type="match status" value="2"/>
</dbReference>
<dbReference type="InterPro" id="IPR036573">
    <property type="entry name" value="CBM_sf_5/12"/>
</dbReference>
<dbReference type="GO" id="GO:0005576">
    <property type="term" value="C:extracellular region"/>
    <property type="evidence" value="ECO:0007669"/>
    <property type="project" value="InterPro"/>
</dbReference>
<dbReference type="SMART" id="SM00495">
    <property type="entry name" value="ChtBD3"/>
    <property type="match status" value="2"/>
</dbReference>
<proteinExistence type="predicted"/>
<dbReference type="InterPro" id="IPR022409">
    <property type="entry name" value="PKD/Chitinase_dom"/>
</dbReference>
<dbReference type="GO" id="GO:0004553">
    <property type="term" value="F:hydrolase activity, hydrolyzing O-glycosyl compounds"/>
    <property type="evidence" value="ECO:0007669"/>
    <property type="project" value="InterPro"/>
</dbReference>
<dbReference type="SUPFAM" id="SSF51055">
    <property type="entry name" value="Carbohydrate binding domain"/>
    <property type="match status" value="2"/>
</dbReference>
<dbReference type="STRING" id="1080227.A8L45_02195"/>
<dbReference type="InterPro" id="IPR018114">
    <property type="entry name" value="TRYPSIN_HIS"/>
</dbReference>
<gene>
    <name evidence="7" type="ORF">A8L45_02195</name>
</gene>
<dbReference type="InterPro" id="IPR043504">
    <property type="entry name" value="Peptidase_S1_PA_chymotrypsin"/>
</dbReference>
<dbReference type="FunFam" id="2.40.10.10:FF:000166">
    <property type="entry name" value="Trypsin"/>
    <property type="match status" value="1"/>
</dbReference>
<dbReference type="SUPFAM" id="SSF50494">
    <property type="entry name" value="Trypsin-like serine proteases"/>
    <property type="match status" value="1"/>
</dbReference>
<dbReference type="Pfam" id="PF00089">
    <property type="entry name" value="Trypsin"/>
    <property type="match status" value="1"/>
</dbReference>
<keyword evidence="3" id="KW-0720">Serine protease</keyword>
<evidence type="ECO:0000313" key="7">
    <source>
        <dbReference type="EMBL" id="ODA35867.1"/>
    </source>
</evidence>
<feature type="domain" description="Peptidase S1" evidence="6">
    <location>
        <begin position="30"/>
        <end position="262"/>
    </location>
</feature>
<dbReference type="RefSeq" id="WP_068898756.1">
    <property type="nucleotide sequence ID" value="NZ_JBHUIF010000032.1"/>
</dbReference>
<dbReference type="SMART" id="SM00020">
    <property type="entry name" value="Tryp_SPc"/>
    <property type="match status" value="1"/>
</dbReference>
<dbReference type="InterPro" id="IPR001254">
    <property type="entry name" value="Trypsin_dom"/>
</dbReference>
<dbReference type="EMBL" id="LYBM01000002">
    <property type="protein sequence ID" value="ODA35867.1"/>
    <property type="molecule type" value="Genomic_DNA"/>
</dbReference>
<dbReference type="InterPro" id="IPR035986">
    <property type="entry name" value="PKD_dom_sf"/>
</dbReference>
<dbReference type="Gene3D" id="2.10.10.20">
    <property type="entry name" value="Carbohydrate-binding module superfamily 5/12"/>
    <property type="match status" value="2"/>
</dbReference>
<dbReference type="PANTHER" id="PTHR24256">
    <property type="entry name" value="TRYPTASE-RELATED"/>
    <property type="match status" value="1"/>
</dbReference>
<organism evidence="7 8">
    <name type="scientific">Veronia pacifica</name>
    <dbReference type="NCBI Taxonomy" id="1080227"/>
    <lineage>
        <taxon>Bacteria</taxon>
        <taxon>Pseudomonadati</taxon>
        <taxon>Pseudomonadota</taxon>
        <taxon>Gammaproteobacteria</taxon>
        <taxon>Vibrionales</taxon>
        <taxon>Vibrionaceae</taxon>
        <taxon>Veronia</taxon>
    </lineage>
</organism>
<dbReference type="PROSITE" id="PS50240">
    <property type="entry name" value="TRYPSIN_DOM"/>
    <property type="match status" value="1"/>
</dbReference>
<evidence type="ECO:0000259" key="6">
    <source>
        <dbReference type="PROSITE" id="PS50240"/>
    </source>
</evidence>
<dbReference type="PROSITE" id="PS50093">
    <property type="entry name" value="PKD"/>
    <property type="match status" value="2"/>
</dbReference>
<dbReference type="InterPro" id="IPR051487">
    <property type="entry name" value="Ser/Thr_Proteases_Immune/Dev"/>
</dbReference>
<dbReference type="InterPro" id="IPR013783">
    <property type="entry name" value="Ig-like_fold"/>
</dbReference>
<dbReference type="InterPro" id="IPR000601">
    <property type="entry name" value="PKD_dom"/>
</dbReference>
<dbReference type="InterPro" id="IPR003610">
    <property type="entry name" value="CBM5/12"/>
</dbReference>
<dbReference type="GO" id="GO:0006508">
    <property type="term" value="P:proteolysis"/>
    <property type="evidence" value="ECO:0007669"/>
    <property type="project" value="UniProtKB-KW"/>
</dbReference>
<dbReference type="Gene3D" id="2.40.10.10">
    <property type="entry name" value="Trypsin-like serine proteases"/>
    <property type="match status" value="1"/>
</dbReference>
<feature type="signal peptide" evidence="4">
    <location>
        <begin position="1"/>
        <end position="22"/>
    </location>
</feature>
<evidence type="ECO:0000259" key="5">
    <source>
        <dbReference type="PROSITE" id="PS50093"/>
    </source>
</evidence>
<dbReference type="GO" id="GO:0005975">
    <property type="term" value="P:carbohydrate metabolic process"/>
    <property type="evidence" value="ECO:0007669"/>
    <property type="project" value="InterPro"/>
</dbReference>
<dbReference type="InterPro" id="IPR033116">
    <property type="entry name" value="TRYPSIN_SER"/>
</dbReference>
<dbReference type="PROSITE" id="PS00134">
    <property type="entry name" value="TRYPSIN_HIS"/>
    <property type="match status" value="1"/>
</dbReference>
<dbReference type="CDD" id="cd00146">
    <property type="entry name" value="PKD"/>
    <property type="match status" value="2"/>
</dbReference>
<sequence length="540" mass="57166">MRKITLAALTTAMMTLHSPVMATADIDPQIVGGVESVPYSRPYQVALLMNGRQGCGGTLVASRWVLTAAHCLDNASTSGLTVRVGAHSMRANDGQSIRVKNIIKHPNWQGSRGIQSGYDIGLLELSSPASSEYKPAKLPTAQIEQQYAGVGSQNVVVSGWGLTSNRGSQSDVLREVVLPVISNSSCSSELRSNLPSSVICGGGTLNGRQVSACNGDSGGPYAVTVGSDVYSIGTVSWGKQCRGATVFTRTSSYLNWIQGYIGRITETPPVADFSHSVNGLTVNFTDTSRDEDGVVVSQEWNFGDGNTAIGANVSHTYATEGTYTVTIKATDDDNLSDTHADSVTVGKPSKGCNGLPAWSASQNYALRDTVSYKGRKYEATWWSTGAAPDVYTNVWKDLGVCDGDVGGGEPNAAFDYTKSGLTVSFTNTSIDDKGIASVNWNFGDGKTSQSMNPRHTYASGGSYRVVLTVVDTDGQTDEEIKEINLDSGSCSAPAWNAETVYLTGDRASAGGKVYEARWWVQGENPAASGPWGPWKSVGNC</sequence>
<feature type="domain" description="PKD" evidence="5">
    <location>
        <begin position="420"/>
        <end position="476"/>
    </location>
</feature>
<dbReference type="GO" id="GO:0004252">
    <property type="term" value="F:serine-type endopeptidase activity"/>
    <property type="evidence" value="ECO:0007669"/>
    <property type="project" value="InterPro"/>
</dbReference>
<evidence type="ECO:0000256" key="2">
    <source>
        <dbReference type="ARBA" id="ARBA00023157"/>
    </source>
</evidence>
<feature type="chain" id="PRO_5008673345" evidence="4">
    <location>
        <begin position="23"/>
        <end position="540"/>
    </location>
</feature>
<dbReference type="Gene3D" id="2.60.40.10">
    <property type="entry name" value="Immunoglobulins"/>
    <property type="match status" value="2"/>
</dbReference>